<accession>A0A3G2KFJ9</accession>
<dbReference type="KEGG" id="vg:55006621"/>
<evidence type="ECO:0000313" key="2">
    <source>
        <dbReference type="Proteomes" id="UP000266996"/>
    </source>
</evidence>
<dbReference type="RefSeq" id="YP_009815397.1">
    <property type="nucleotide sequence ID" value="NC_048093.1"/>
</dbReference>
<dbReference type="Proteomes" id="UP000266996">
    <property type="component" value="Segment"/>
</dbReference>
<sequence>MTMVQALNAALKDEATVTLLDHDGVARTGTVKENKVLPSGFFVLLPVVANGRPGWVFSTLDVAEVIFE</sequence>
<dbReference type="EMBL" id="MH834610">
    <property type="protein sequence ID" value="AYN57774.1"/>
    <property type="molecule type" value="Genomic_DNA"/>
</dbReference>
<name>A0A3G2KFJ9_9CAUD</name>
<gene>
    <name evidence="1" type="primary">54</name>
    <name evidence="1" type="ORF">PBI_DRMANHATTAN_54</name>
</gene>
<keyword evidence="2" id="KW-1185">Reference proteome</keyword>
<proteinExistence type="predicted"/>
<reference evidence="2" key="1">
    <citation type="submission" date="2018-09" db="EMBL/GenBank/DDBJ databases">
        <authorList>
            <person name="Rimple P.A."/>
            <person name="Stoner T.H."/>
            <person name="Garlena R.A."/>
            <person name="Russell D.A."/>
            <person name="Pope W.H."/>
            <person name="Jacobs-Sera D."/>
            <person name="Hatfull G.F."/>
        </authorList>
    </citation>
    <scope>NUCLEOTIDE SEQUENCE [LARGE SCALE GENOMIC DNA]</scope>
</reference>
<evidence type="ECO:0000313" key="1">
    <source>
        <dbReference type="EMBL" id="AYN57774.1"/>
    </source>
</evidence>
<dbReference type="GeneID" id="55006621"/>
<protein>
    <submittedName>
        <fullName evidence="1">RNA binding protein</fullName>
    </submittedName>
</protein>
<organism evidence="1 2">
    <name type="scientific">Arthrobacter phage DrManhattan</name>
    <dbReference type="NCBI Taxonomy" id="2419955"/>
    <lineage>
        <taxon>Viruses</taxon>
        <taxon>Duplodnaviria</taxon>
        <taxon>Heunggongvirae</taxon>
        <taxon>Uroviricota</taxon>
        <taxon>Caudoviricetes</taxon>
        <taxon>Casidaviridae</taxon>
        <taxon>Manhattanvirus</taxon>
        <taxon>Manhattanvirus drmanhattan</taxon>
    </lineage>
</organism>